<evidence type="ECO:0000313" key="1">
    <source>
        <dbReference type="EMBL" id="UUO65478.1"/>
    </source>
</evidence>
<proteinExistence type="predicted"/>
<sequence>MTGAVLEPQSRGVLIVDKLESRGCQWGLPAVFMGSEEGDLADDAAFPGHSRDIERAFSVQLFVISAGPRRGPSERGRLCGLPFPAMPLQEGDEDEVRDQASWVVDWGT</sequence>
<dbReference type="AlphaFoldDB" id="A0AAE9N9L2"/>
<dbReference type="Proteomes" id="UP001058872">
    <property type="component" value="Chromosome"/>
</dbReference>
<organism evidence="1 2">
    <name type="scientific">Bradyrhizobium betae</name>
    <dbReference type="NCBI Taxonomy" id="244734"/>
    <lineage>
        <taxon>Bacteria</taxon>
        <taxon>Pseudomonadati</taxon>
        <taxon>Pseudomonadota</taxon>
        <taxon>Alphaproteobacteria</taxon>
        <taxon>Hyphomicrobiales</taxon>
        <taxon>Nitrobacteraceae</taxon>
        <taxon>Bradyrhizobium</taxon>
    </lineage>
</organism>
<name>A0AAE9N9L2_9BRAD</name>
<gene>
    <name evidence="1" type="ORF">DCM83_09840</name>
</gene>
<protein>
    <submittedName>
        <fullName evidence="1">Uncharacterized protein</fullName>
    </submittedName>
</protein>
<dbReference type="EMBL" id="CP028989">
    <property type="protein sequence ID" value="UUO65478.1"/>
    <property type="molecule type" value="Genomic_DNA"/>
</dbReference>
<evidence type="ECO:0000313" key="2">
    <source>
        <dbReference type="Proteomes" id="UP001058872"/>
    </source>
</evidence>
<accession>A0AAE9N9L2</accession>
<reference evidence="1" key="1">
    <citation type="submission" date="2018-04" db="EMBL/GenBank/DDBJ databases">
        <title>Genomes of Endosymbiotic and Endophytic Bradyrhizobium Publication status.</title>
        <authorList>
            <person name="Guha S."/>
            <person name="Jorrin B."/>
            <person name="Sarkar M."/>
            <person name="Poole P.S."/>
            <person name="DasGupta M."/>
        </authorList>
    </citation>
    <scope>NUCLEOTIDE SEQUENCE</scope>
    <source>
        <strain evidence="1">WBOS16</strain>
    </source>
</reference>